<evidence type="ECO:0000313" key="2">
    <source>
        <dbReference type="EMBL" id="EAS05475.1"/>
    </source>
</evidence>
<accession>Q24CI5</accession>
<sequence>METKKDEAALQKEKELKLEKLFKELEYSIKKEQHRLSWVVVEAILKIDPENEKITEYLKQIPKIQEDTQAFDLVAFMKLGAILLTPGFIFFAIFYKFIKKSEQNNQEYFDKLEKTKGTETSEADKASKMKESLKKIQKSMQKDKSSESQLQGKSKFKYSTSFLLPQTPFSSSVQKPFIFNKQSVQKTFSLQNQLQGSLLKILKKLV</sequence>
<keyword evidence="1" id="KW-1133">Transmembrane helix</keyword>
<evidence type="ECO:0000256" key="1">
    <source>
        <dbReference type="SAM" id="Phobius"/>
    </source>
</evidence>
<dbReference type="RefSeq" id="XP_001025720.1">
    <property type="nucleotide sequence ID" value="XM_001025720.3"/>
</dbReference>
<dbReference type="EMBL" id="GG662368">
    <property type="protein sequence ID" value="EAS05475.1"/>
    <property type="molecule type" value="Genomic_DNA"/>
</dbReference>
<dbReference type="HOGENOM" id="CLU_1334253_0_0_1"/>
<reference evidence="3" key="1">
    <citation type="journal article" date="2006" name="PLoS Biol.">
        <title>Macronuclear genome sequence of the ciliate Tetrahymena thermophila, a model eukaryote.</title>
        <authorList>
            <person name="Eisen J.A."/>
            <person name="Coyne R.S."/>
            <person name="Wu M."/>
            <person name="Wu D."/>
            <person name="Thiagarajan M."/>
            <person name="Wortman J.R."/>
            <person name="Badger J.H."/>
            <person name="Ren Q."/>
            <person name="Amedeo P."/>
            <person name="Jones K.M."/>
            <person name="Tallon L.J."/>
            <person name="Delcher A.L."/>
            <person name="Salzberg S.L."/>
            <person name="Silva J.C."/>
            <person name="Haas B.J."/>
            <person name="Majoros W.H."/>
            <person name="Farzad M."/>
            <person name="Carlton J.M."/>
            <person name="Smith R.K. Jr."/>
            <person name="Garg J."/>
            <person name="Pearlman R.E."/>
            <person name="Karrer K.M."/>
            <person name="Sun L."/>
            <person name="Manning G."/>
            <person name="Elde N.C."/>
            <person name="Turkewitz A.P."/>
            <person name="Asai D.J."/>
            <person name="Wilkes D.E."/>
            <person name="Wang Y."/>
            <person name="Cai H."/>
            <person name="Collins K."/>
            <person name="Stewart B.A."/>
            <person name="Lee S.R."/>
            <person name="Wilamowska K."/>
            <person name="Weinberg Z."/>
            <person name="Ruzzo W.L."/>
            <person name="Wloga D."/>
            <person name="Gaertig J."/>
            <person name="Frankel J."/>
            <person name="Tsao C.-C."/>
            <person name="Gorovsky M.A."/>
            <person name="Keeling P.J."/>
            <person name="Waller R.F."/>
            <person name="Patron N.J."/>
            <person name="Cherry J.M."/>
            <person name="Stover N.A."/>
            <person name="Krieger C.J."/>
            <person name="del Toro C."/>
            <person name="Ryder H.F."/>
            <person name="Williamson S.C."/>
            <person name="Barbeau R.A."/>
            <person name="Hamilton E.P."/>
            <person name="Orias E."/>
        </authorList>
    </citation>
    <scope>NUCLEOTIDE SEQUENCE [LARGE SCALE GENOMIC DNA]</scope>
    <source>
        <strain evidence="3">SB210</strain>
    </source>
</reference>
<keyword evidence="1 2" id="KW-0812">Transmembrane</keyword>
<organism evidence="2 3">
    <name type="scientific">Tetrahymena thermophila (strain SB210)</name>
    <dbReference type="NCBI Taxonomy" id="312017"/>
    <lineage>
        <taxon>Eukaryota</taxon>
        <taxon>Sar</taxon>
        <taxon>Alveolata</taxon>
        <taxon>Ciliophora</taxon>
        <taxon>Intramacronucleata</taxon>
        <taxon>Oligohymenophorea</taxon>
        <taxon>Hymenostomatida</taxon>
        <taxon>Tetrahymenina</taxon>
        <taxon>Tetrahymenidae</taxon>
        <taxon>Tetrahymena</taxon>
    </lineage>
</organism>
<dbReference type="KEGG" id="tet:TTHERM_00929570"/>
<dbReference type="Proteomes" id="UP000009168">
    <property type="component" value="Unassembled WGS sequence"/>
</dbReference>
<evidence type="ECO:0000313" key="3">
    <source>
        <dbReference type="Proteomes" id="UP000009168"/>
    </source>
</evidence>
<proteinExistence type="predicted"/>
<name>Q24CI5_TETTS</name>
<dbReference type="GeneID" id="7824333"/>
<gene>
    <name evidence="2" type="ORF">TTHERM_00929570</name>
</gene>
<dbReference type="InParanoid" id="Q24CI5"/>
<protein>
    <submittedName>
        <fullName evidence="2">Transmembrane protein, putative</fullName>
    </submittedName>
</protein>
<keyword evidence="1" id="KW-0472">Membrane</keyword>
<feature type="transmembrane region" description="Helical" evidence="1">
    <location>
        <begin position="73"/>
        <end position="95"/>
    </location>
</feature>
<dbReference type="AlphaFoldDB" id="Q24CI5"/>
<keyword evidence="3" id="KW-1185">Reference proteome</keyword>